<feature type="region of interest" description="Disordered" evidence="1">
    <location>
        <begin position="255"/>
        <end position="289"/>
    </location>
</feature>
<gene>
    <name evidence="2" type="ORF">FA13DRAFT_1806952</name>
</gene>
<feature type="compositionally biased region" description="Polar residues" evidence="1">
    <location>
        <begin position="19"/>
        <end position="39"/>
    </location>
</feature>
<dbReference type="AlphaFoldDB" id="A0A4Y7RIT9"/>
<evidence type="ECO:0000313" key="2">
    <source>
        <dbReference type="EMBL" id="TEB08733.1"/>
    </source>
</evidence>
<sequence>MSILNLLRSRHQPFLSERAPSSASPITPSDEATPSSTPTIPLRRSYFVRGIDDPLQESSVVPITNHPPPTKLLRPRIDDPLRESSVVPITNHPPPTKLLRPRHQRPSPRELRRPHRQPSPSDEATSSVASTTLSVRAPPSPSQPPLSDEAHHPPPTKFRRPRPQPSPSDEATSSVASTTLSVRAPPSPSQPPLSDRAPWFPPPTILPRRSSLAPVFNHPRPTHLPCPPPSTIHPLKQLSHPTPRQPLCLCHQCPPQEGSPVSHNLPSWRSSPVPTAEHPSASSLVSIPP</sequence>
<organism evidence="2 3">
    <name type="scientific">Coprinellus micaceus</name>
    <name type="common">Glistening ink-cap mushroom</name>
    <name type="synonym">Coprinus micaceus</name>
    <dbReference type="NCBI Taxonomy" id="71717"/>
    <lineage>
        <taxon>Eukaryota</taxon>
        <taxon>Fungi</taxon>
        <taxon>Dikarya</taxon>
        <taxon>Basidiomycota</taxon>
        <taxon>Agaricomycotina</taxon>
        <taxon>Agaricomycetes</taxon>
        <taxon>Agaricomycetidae</taxon>
        <taxon>Agaricales</taxon>
        <taxon>Agaricineae</taxon>
        <taxon>Psathyrellaceae</taxon>
        <taxon>Coprinellus</taxon>
    </lineage>
</organism>
<feature type="compositionally biased region" description="Polar residues" evidence="1">
    <location>
        <begin position="259"/>
        <end position="273"/>
    </location>
</feature>
<name>A0A4Y7RIT9_COPMI</name>
<evidence type="ECO:0000256" key="1">
    <source>
        <dbReference type="SAM" id="MobiDB-lite"/>
    </source>
</evidence>
<dbReference type="Proteomes" id="UP000298030">
    <property type="component" value="Unassembled WGS sequence"/>
</dbReference>
<feature type="compositionally biased region" description="Basic residues" evidence="1">
    <location>
        <begin position="99"/>
        <end position="116"/>
    </location>
</feature>
<accession>A0A4Y7RIT9</accession>
<feature type="compositionally biased region" description="Low complexity" evidence="1">
    <location>
        <begin position="124"/>
        <end position="135"/>
    </location>
</feature>
<feature type="compositionally biased region" description="Low complexity" evidence="1">
    <location>
        <begin position="171"/>
        <end position="182"/>
    </location>
</feature>
<reference evidence="2 3" key="1">
    <citation type="journal article" date="2019" name="Nat. Ecol. Evol.">
        <title>Megaphylogeny resolves global patterns of mushroom evolution.</title>
        <authorList>
            <person name="Varga T."/>
            <person name="Krizsan K."/>
            <person name="Foldi C."/>
            <person name="Dima B."/>
            <person name="Sanchez-Garcia M."/>
            <person name="Sanchez-Ramirez S."/>
            <person name="Szollosi G.J."/>
            <person name="Szarkandi J.G."/>
            <person name="Papp V."/>
            <person name="Albert L."/>
            <person name="Andreopoulos W."/>
            <person name="Angelini C."/>
            <person name="Antonin V."/>
            <person name="Barry K.W."/>
            <person name="Bougher N.L."/>
            <person name="Buchanan P."/>
            <person name="Buyck B."/>
            <person name="Bense V."/>
            <person name="Catcheside P."/>
            <person name="Chovatia M."/>
            <person name="Cooper J."/>
            <person name="Damon W."/>
            <person name="Desjardin D."/>
            <person name="Finy P."/>
            <person name="Geml J."/>
            <person name="Haridas S."/>
            <person name="Hughes K."/>
            <person name="Justo A."/>
            <person name="Karasinski D."/>
            <person name="Kautmanova I."/>
            <person name="Kiss B."/>
            <person name="Kocsube S."/>
            <person name="Kotiranta H."/>
            <person name="LaButti K.M."/>
            <person name="Lechner B.E."/>
            <person name="Liimatainen K."/>
            <person name="Lipzen A."/>
            <person name="Lukacs Z."/>
            <person name="Mihaltcheva S."/>
            <person name="Morgado L.N."/>
            <person name="Niskanen T."/>
            <person name="Noordeloos M.E."/>
            <person name="Ohm R.A."/>
            <person name="Ortiz-Santana B."/>
            <person name="Ovrebo C."/>
            <person name="Racz N."/>
            <person name="Riley R."/>
            <person name="Savchenko A."/>
            <person name="Shiryaev A."/>
            <person name="Soop K."/>
            <person name="Spirin V."/>
            <person name="Szebenyi C."/>
            <person name="Tomsovsky M."/>
            <person name="Tulloss R.E."/>
            <person name="Uehling J."/>
            <person name="Grigoriev I.V."/>
            <person name="Vagvolgyi C."/>
            <person name="Papp T."/>
            <person name="Martin F.M."/>
            <person name="Miettinen O."/>
            <person name="Hibbett D.S."/>
            <person name="Nagy L.G."/>
        </authorList>
    </citation>
    <scope>NUCLEOTIDE SEQUENCE [LARGE SCALE GENOMIC DNA]</scope>
    <source>
        <strain evidence="2 3">FP101781</strain>
    </source>
</reference>
<keyword evidence="3" id="KW-1185">Reference proteome</keyword>
<feature type="region of interest" description="Disordered" evidence="1">
    <location>
        <begin position="1"/>
        <end position="199"/>
    </location>
</feature>
<proteinExistence type="predicted"/>
<feature type="compositionally biased region" description="Polar residues" evidence="1">
    <location>
        <begin position="280"/>
        <end position="289"/>
    </location>
</feature>
<comment type="caution">
    <text evidence="2">The sequence shown here is derived from an EMBL/GenBank/DDBJ whole genome shotgun (WGS) entry which is preliminary data.</text>
</comment>
<protein>
    <submittedName>
        <fullName evidence="2">Uncharacterized protein</fullName>
    </submittedName>
</protein>
<evidence type="ECO:0000313" key="3">
    <source>
        <dbReference type="Proteomes" id="UP000298030"/>
    </source>
</evidence>
<dbReference type="EMBL" id="QPFP01000545">
    <property type="protein sequence ID" value="TEB08733.1"/>
    <property type="molecule type" value="Genomic_DNA"/>
</dbReference>